<feature type="domain" description="C2H2-type" evidence="10">
    <location>
        <begin position="426"/>
        <end position="453"/>
    </location>
</feature>
<dbReference type="Pfam" id="PF07776">
    <property type="entry name" value="zf-AD"/>
    <property type="match status" value="1"/>
</dbReference>
<keyword evidence="7" id="KW-0539">Nucleus</keyword>
<feature type="domain" description="ZAD" evidence="11">
    <location>
        <begin position="15"/>
        <end position="86"/>
    </location>
</feature>
<dbReference type="GO" id="GO:0008270">
    <property type="term" value="F:zinc ion binding"/>
    <property type="evidence" value="ECO:0007669"/>
    <property type="project" value="UniProtKB-UniRule"/>
</dbReference>
<evidence type="ECO:0000313" key="12">
    <source>
        <dbReference type="EMBL" id="PZC72652.1"/>
    </source>
</evidence>
<evidence type="ECO:0000256" key="5">
    <source>
        <dbReference type="ARBA" id="ARBA00022833"/>
    </source>
</evidence>
<feature type="binding site" evidence="9">
    <location>
        <position position="59"/>
    </location>
    <ligand>
        <name>Zn(2+)</name>
        <dbReference type="ChEBI" id="CHEBI:29105"/>
    </ligand>
</feature>
<dbReference type="Proteomes" id="UP000249218">
    <property type="component" value="Unassembled WGS sequence"/>
</dbReference>
<feature type="binding site" evidence="9">
    <location>
        <position position="62"/>
    </location>
    <ligand>
        <name>Zn(2+)</name>
        <dbReference type="ChEBI" id="CHEBI:29105"/>
    </ligand>
</feature>
<evidence type="ECO:0000256" key="1">
    <source>
        <dbReference type="ARBA" id="ARBA00004123"/>
    </source>
</evidence>
<dbReference type="GO" id="GO:0003700">
    <property type="term" value="F:DNA-binding transcription factor activity"/>
    <property type="evidence" value="ECO:0007669"/>
    <property type="project" value="TreeGrafter"/>
</dbReference>
<dbReference type="GO" id="GO:0000978">
    <property type="term" value="F:RNA polymerase II cis-regulatory region sequence-specific DNA binding"/>
    <property type="evidence" value="ECO:0007669"/>
    <property type="project" value="TreeGrafter"/>
</dbReference>
<dbReference type="GO" id="GO:0005634">
    <property type="term" value="C:nucleus"/>
    <property type="evidence" value="ECO:0007669"/>
    <property type="project" value="UniProtKB-SubCell"/>
</dbReference>
<dbReference type="InterPro" id="IPR013087">
    <property type="entry name" value="Znf_C2H2_type"/>
</dbReference>
<dbReference type="Gene3D" id="3.30.160.60">
    <property type="entry name" value="Classic Zinc Finger"/>
    <property type="match status" value="3"/>
</dbReference>
<dbReference type="PANTHER" id="PTHR24390">
    <property type="entry name" value="ZINC FINGER PROTEIN"/>
    <property type="match status" value="1"/>
</dbReference>
<dbReference type="Gene3D" id="3.40.1800.20">
    <property type="match status" value="1"/>
</dbReference>
<keyword evidence="6" id="KW-0238">DNA-binding</keyword>
<dbReference type="InterPro" id="IPR036236">
    <property type="entry name" value="Znf_C2H2_sf"/>
</dbReference>
<dbReference type="PROSITE" id="PS51915">
    <property type="entry name" value="ZAD"/>
    <property type="match status" value="1"/>
</dbReference>
<dbReference type="AlphaFoldDB" id="A0A2W1BBI5"/>
<evidence type="ECO:0000256" key="3">
    <source>
        <dbReference type="ARBA" id="ARBA00022737"/>
    </source>
</evidence>
<dbReference type="GO" id="GO:0006357">
    <property type="term" value="P:regulation of transcription by RNA polymerase II"/>
    <property type="evidence" value="ECO:0007669"/>
    <property type="project" value="TreeGrafter"/>
</dbReference>
<feature type="domain" description="C2H2-type" evidence="10">
    <location>
        <begin position="398"/>
        <end position="425"/>
    </location>
</feature>
<reference evidence="12 13" key="1">
    <citation type="journal article" date="2017" name="BMC Biol.">
        <title>Genomic innovations, transcriptional plasticity and gene loss underlying the evolution and divergence of two highly polyphagous and invasive Helicoverpa pest species.</title>
        <authorList>
            <person name="Pearce S.L."/>
            <person name="Clarke D.F."/>
            <person name="East P.D."/>
            <person name="Elfekih S."/>
            <person name="Gordon K.H."/>
            <person name="Jermiin L.S."/>
            <person name="McGaughran A."/>
            <person name="Oakeshott J.G."/>
            <person name="Papanikolaou A."/>
            <person name="Perera O.P."/>
            <person name="Rane R.V."/>
            <person name="Richards S."/>
            <person name="Tay W.T."/>
            <person name="Walsh T.K."/>
            <person name="Anderson A."/>
            <person name="Anderson C.J."/>
            <person name="Asgari S."/>
            <person name="Board P.G."/>
            <person name="Bretschneider A."/>
            <person name="Campbell P.M."/>
            <person name="Chertemps T."/>
            <person name="Christeller J.T."/>
            <person name="Coppin C.W."/>
            <person name="Downes S.J."/>
            <person name="Duan G."/>
            <person name="Farnsworth C.A."/>
            <person name="Good R.T."/>
            <person name="Han L.B."/>
            <person name="Han Y.C."/>
            <person name="Hatje K."/>
            <person name="Horne I."/>
            <person name="Huang Y.P."/>
            <person name="Hughes D.S."/>
            <person name="Jacquin-Joly E."/>
            <person name="James W."/>
            <person name="Jhangiani S."/>
            <person name="Kollmar M."/>
            <person name="Kuwar S.S."/>
            <person name="Li S."/>
            <person name="Liu N.Y."/>
            <person name="Maibeche M.T."/>
            <person name="Miller J.R."/>
            <person name="Montagne N."/>
            <person name="Perry T."/>
            <person name="Qu J."/>
            <person name="Song S.V."/>
            <person name="Sutton G.G."/>
            <person name="Vogel H."/>
            <person name="Walenz B.P."/>
            <person name="Xu W."/>
            <person name="Zhang H.J."/>
            <person name="Zou Z."/>
            <person name="Batterham P."/>
            <person name="Edwards O.R."/>
            <person name="Feyereisen R."/>
            <person name="Gibbs R.A."/>
            <person name="Heckel D.G."/>
            <person name="McGrath A."/>
            <person name="Robin C."/>
            <person name="Scherer S.E."/>
            <person name="Worley K.C."/>
            <person name="Wu Y.D."/>
        </authorList>
    </citation>
    <scope>NUCLEOTIDE SEQUENCE [LARGE SCALE GENOMIC DNA]</scope>
    <source>
        <strain evidence="12">Harm_GR_Male_#8</strain>
        <tissue evidence="12">Whole organism</tissue>
    </source>
</reference>
<dbReference type="Pfam" id="PF00096">
    <property type="entry name" value="zf-C2H2"/>
    <property type="match status" value="2"/>
</dbReference>
<keyword evidence="4 8" id="KW-0863">Zinc-finger</keyword>
<dbReference type="SUPFAM" id="SSF57716">
    <property type="entry name" value="Glucocorticoid receptor-like (DNA-binding domain)"/>
    <property type="match status" value="1"/>
</dbReference>
<feature type="binding site" evidence="9">
    <location>
        <position position="20"/>
    </location>
    <ligand>
        <name>Zn(2+)</name>
        <dbReference type="ChEBI" id="CHEBI:29105"/>
    </ligand>
</feature>
<dbReference type="SMART" id="SM00355">
    <property type="entry name" value="ZnF_C2H2"/>
    <property type="match status" value="8"/>
</dbReference>
<dbReference type="PANTHER" id="PTHR24390:SF159">
    <property type="entry name" value="GROWTH FACTOR INDEPENDENT 1 TRANSCRIPTIONAL REPRESSOR"/>
    <property type="match status" value="1"/>
</dbReference>
<dbReference type="FunFam" id="3.30.160.60:FF:000478">
    <property type="entry name" value="Zinc finger protein 133"/>
    <property type="match status" value="1"/>
</dbReference>
<keyword evidence="13" id="KW-1185">Reference proteome</keyword>
<keyword evidence="3" id="KW-0677">Repeat</keyword>
<feature type="binding site" evidence="9">
    <location>
        <position position="17"/>
    </location>
    <ligand>
        <name>Zn(2+)</name>
        <dbReference type="ChEBI" id="CHEBI:29105"/>
    </ligand>
</feature>
<evidence type="ECO:0000256" key="4">
    <source>
        <dbReference type="ARBA" id="ARBA00022771"/>
    </source>
</evidence>
<dbReference type="OrthoDB" id="6365676at2759"/>
<dbReference type="InterPro" id="IPR012934">
    <property type="entry name" value="Znf_AD"/>
</dbReference>
<evidence type="ECO:0000256" key="2">
    <source>
        <dbReference type="ARBA" id="ARBA00022723"/>
    </source>
</evidence>
<dbReference type="PROSITE" id="PS00028">
    <property type="entry name" value="ZINC_FINGER_C2H2_1"/>
    <property type="match status" value="3"/>
</dbReference>
<evidence type="ECO:0000259" key="11">
    <source>
        <dbReference type="PROSITE" id="PS51915"/>
    </source>
</evidence>
<accession>A0A2W1BBI5</accession>
<protein>
    <submittedName>
        <fullName evidence="12">Uncharacterized protein</fullName>
    </submittedName>
</protein>
<feature type="domain" description="C2H2-type" evidence="10">
    <location>
        <begin position="370"/>
        <end position="397"/>
    </location>
</feature>
<organism evidence="12 13">
    <name type="scientific">Helicoverpa armigera</name>
    <name type="common">Cotton bollworm</name>
    <name type="synonym">Heliothis armigera</name>
    <dbReference type="NCBI Taxonomy" id="29058"/>
    <lineage>
        <taxon>Eukaryota</taxon>
        <taxon>Metazoa</taxon>
        <taxon>Ecdysozoa</taxon>
        <taxon>Arthropoda</taxon>
        <taxon>Hexapoda</taxon>
        <taxon>Insecta</taxon>
        <taxon>Pterygota</taxon>
        <taxon>Neoptera</taxon>
        <taxon>Endopterygota</taxon>
        <taxon>Lepidoptera</taxon>
        <taxon>Glossata</taxon>
        <taxon>Ditrysia</taxon>
        <taxon>Noctuoidea</taxon>
        <taxon>Noctuidae</taxon>
        <taxon>Heliothinae</taxon>
        <taxon>Helicoverpa</taxon>
    </lineage>
</organism>
<evidence type="ECO:0000256" key="8">
    <source>
        <dbReference type="PROSITE-ProRule" id="PRU00042"/>
    </source>
</evidence>
<keyword evidence="5 9" id="KW-0862">Zinc</keyword>
<keyword evidence="2 9" id="KW-0479">Metal-binding</keyword>
<evidence type="ECO:0000256" key="6">
    <source>
        <dbReference type="ARBA" id="ARBA00023125"/>
    </source>
</evidence>
<dbReference type="PROSITE" id="PS50157">
    <property type="entry name" value="ZINC_FINGER_C2H2_2"/>
    <property type="match status" value="3"/>
</dbReference>
<sequence length="469" mass="54764">MSFITLKNEFNEDILACRACLATDKKLYSIYQNDNVLYAYKNLIGSEVYPYDTLPQYICNYCSILLLKYNTFKDDCQRAAQYLEDARINGTIITQEYLTNFKPQVQYKKTKIKHINYNNNNYIENHTNFIKDTTNDSYINDYTSLDIENSQMDTQNIEIKAENNIAAIETELQNKTLDEKKSSLVTENSQMVTQKIEIKEEINTITIGYMSEDILKKHILSQHDKSRGDIVCEFCKFRYKDRRGLNHHLKTHRLKFICKQCAYVSRTTFNAKEHFKMHGGQVHQCSHCGKSHEKLSSHLSHVRLNHPSSLVWCHICAQACVGEFGLNAHIKKAHRHCDKTFKRENLYSAHYKRIHVDNQDKSKKKKEKPWICEVCGKTLPNKSLLLYHQRNHTGEKPYRCTQCTKSFTMRKLLQSHLRVHTNDRPYVCKLCPKTFKGLSALRGHEYVSTSFPPSSSEPFSQLCWGRLPV</sequence>
<name>A0A2W1BBI5_HELAM</name>
<dbReference type="EMBL" id="KZ150166">
    <property type="protein sequence ID" value="PZC72652.1"/>
    <property type="molecule type" value="Genomic_DNA"/>
</dbReference>
<evidence type="ECO:0000256" key="7">
    <source>
        <dbReference type="ARBA" id="ARBA00023242"/>
    </source>
</evidence>
<evidence type="ECO:0000256" key="9">
    <source>
        <dbReference type="PROSITE-ProRule" id="PRU01263"/>
    </source>
</evidence>
<dbReference type="FunFam" id="3.30.160.60:FF:000912">
    <property type="entry name" value="Zinc finger protein 660"/>
    <property type="match status" value="1"/>
</dbReference>
<comment type="subcellular location">
    <subcellularLocation>
        <location evidence="1">Nucleus</location>
    </subcellularLocation>
</comment>
<evidence type="ECO:0000313" key="13">
    <source>
        <dbReference type="Proteomes" id="UP000249218"/>
    </source>
</evidence>
<dbReference type="SUPFAM" id="SSF57667">
    <property type="entry name" value="beta-beta-alpha zinc fingers"/>
    <property type="match status" value="2"/>
</dbReference>
<proteinExistence type="predicted"/>
<gene>
    <name evidence="12" type="primary">HaOG210782</name>
    <name evidence="12" type="ORF">B5X24_HaOG210782</name>
</gene>
<evidence type="ECO:0000259" key="10">
    <source>
        <dbReference type="PROSITE" id="PS50157"/>
    </source>
</evidence>